<accession>A0ABP3JH69</accession>
<feature type="compositionally biased region" description="Basic and acidic residues" evidence="1">
    <location>
        <begin position="66"/>
        <end position="79"/>
    </location>
</feature>
<gene>
    <name evidence="2" type="ORF">GCM10009544_15380</name>
</gene>
<evidence type="ECO:0000256" key="1">
    <source>
        <dbReference type="SAM" id="MobiDB-lite"/>
    </source>
</evidence>
<sequence>MATGLSTAEAESSGRSPPAWNQPPAPAPPPTSRRRTITLHRTARHRRAVLGPREEAASTVRRRHPPARDHGTPRNESRRTARKAQHITYLRATEAPCRAELPPRTVKAT</sequence>
<feature type="compositionally biased region" description="Polar residues" evidence="1">
    <location>
        <begin position="1"/>
        <end position="15"/>
    </location>
</feature>
<feature type="region of interest" description="Disordered" evidence="1">
    <location>
        <begin position="1"/>
        <end position="84"/>
    </location>
</feature>
<name>A0ABP3JH69_9ACTN</name>
<comment type="caution">
    <text evidence="2">The sequence shown here is derived from an EMBL/GenBank/DDBJ whole genome shotgun (WGS) entry which is preliminary data.</text>
</comment>
<reference evidence="3" key="1">
    <citation type="journal article" date="2019" name="Int. J. Syst. Evol. Microbiol.">
        <title>The Global Catalogue of Microorganisms (GCM) 10K type strain sequencing project: providing services to taxonomists for standard genome sequencing and annotation.</title>
        <authorList>
            <consortium name="The Broad Institute Genomics Platform"/>
            <consortium name="The Broad Institute Genome Sequencing Center for Infectious Disease"/>
            <person name="Wu L."/>
            <person name="Ma J."/>
        </authorList>
    </citation>
    <scope>NUCLEOTIDE SEQUENCE [LARGE SCALE GENOMIC DNA]</scope>
    <source>
        <strain evidence="3">JCM 10649</strain>
    </source>
</reference>
<dbReference type="EMBL" id="BAAAHB010000011">
    <property type="protein sequence ID" value="GAA0453543.1"/>
    <property type="molecule type" value="Genomic_DNA"/>
</dbReference>
<dbReference type="Proteomes" id="UP001499895">
    <property type="component" value="Unassembled WGS sequence"/>
</dbReference>
<feature type="compositionally biased region" description="Pro residues" evidence="1">
    <location>
        <begin position="20"/>
        <end position="31"/>
    </location>
</feature>
<evidence type="ECO:0000313" key="2">
    <source>
        <dbReference type="EMBL" id="GAA0453543.1"/>
    </source>
</evidence>
<feature type="compositionally biased region" description="Basic residues" evidence="1">
    <location>
        <begin position="32"/>
        <end position="48"/>
    </location>
</feature>
<keyword evidence="3" id="KW-1185">Reference proteome</keyword>
<evidence type="ECO:0000313" key="3">
    <source>
        <dbReference type="Proteomes" id="UP001499895"/>
    </source>
</evidence>
<proteinExistence type="predicted"/>
<organism evidence="2 3">
    <name type="scientific">Streptomyces stramineus</name>
    <dbReference type="NCBI Taxonomy" id="173861"/>
    <lineage>
        <taxon>Bacteria</taxon>
        <taxon>Bacillati</taxon>
        <taxon>Actinomycetota</taxon>
        <taxon>Actinomycetes</taxon>
        <taxon>Kitasatosporales</taxon>
        <taxon>Streptomycetaceae</taxon>
        <taxon>Streptomyces</taxon>
    </lineage>
</organism>
<protein>
    <submittedName>
        <fullName evidence="2">Uncharacterized protein</fullName>
    </submittedName>
</protein>